<dbReference type="PANTHER" id="PTHR22602:SF0">
    <property type="entry name" value="TRANSFERASE CAF17, MITOCHONDRIAL-RELATED"/>
    <property type="match status" value="1"/>
</dbReference>
<dbReference type="Proteomes" id="UP000695007">
    <property type="component" value="Unplaced"/>
</dbReference>
<proteinExistence type="predicted"/>
<dbReference type="InterPro" id="IPR057460">
    <property type="entry name" value="CAF17_C"/>
</dbReference>
<organism evidence="5 6">
    <name type="scientific">Ceratosolen solmsi marchali</name>
    <dbReference type="NCBI Taxonomy" id="326594"/>
    <lineage>
        <taxon>Eukaryota</taxon>
        <taxon>Metazoa</taxon>
        <taxon>Ecdysozoa</taxon>
        <taxon>Arthropoda</taxon>
        <taxon>Hexapoda</taxon>
        <taxon>Insecta</taxon>
        <taxon>Pterygota</taxon>
        <taxon>Neoptera</taxon>
        <taxon>Endopterygota</taxon>
        <taxon>Hymenoptera</taxon>
        <taxon>Apocrita</taxon>
        <taxon>Proctotrupomorpha</taxon>
        <taxon>Chalcidoidea</taxon>
        <taxon>Agaonidae</taxon>
        <taxon>Agaoninae</taxon>
        <taxon>Ceratosolen</taxon>
    </lineage>
</organism>
<protein>
    <submittedName>
        <fullName evidence="6">Transferase CAF17 homolog, mitochondrial isoform X1</fullName>
    </submittedName>
</protein>
<evidence type="ECO:0000259" key="4">
    <source>
        <dbReference type="Pfam" id="PF25455"/>
    </source>
</evidence>
<name>A0AAJ6YMQ9_9HYME</name>
<evidence type="ECO:0000256" key="3">
    <source>
        <dbReference type="ARBA" id="ARBA00023128"/>
    </source>
</evidence>
<keyword evidence="3" id="KW-0496">Mitochondrion</keyword>
<dbReference type="KEGG" id="csol:105364661"/>
<evidence type="ECO:0000256" key="1">
    <source>
        <dbReference type="ARBA" id="ARBA00004173"/>
    </source>
</evidence>
<feature type="domain" description="CAF17 C-terminal" evidence="4">
    <location>
        <begin position="277"/>
        <end position="350"/>
    </location>
</feature>
<dbReference type="GO" id="GO:0016226">
    <property type="term" value="P:iron-sulfur cluster assembly"/>
    <property type="evidence" value="ECO:0007669"/>
    <property type="project" value="TreeGrafter"/>
</dbReference>
<dbReference type="GO" id="GO:0005759">
    <property type="term" value="C:mitochondrial matrix"/>
    <property type="evidence" value="ECO:0007669"/>
    <property type="project" value="TreeGrafter"/>
</dbReference>
<keyword evidence="6" id="KW-0808">Transferase</keyword>
<evidence type="ECO:0000313" key="6">
    <source>
        <dbReference type="RefSeq" id="XP_011500947.1"/>
    </source>
</evidence>
<sequence>MIKLRRASILYILKQYYFSNFIKYHSRQAIARNLVYLEHRSLIQLTNNDVLPFLQGLTTNDMRHFDEGAVSMYSILLNTKGRVLFDIIIYKVQEQGLFYIECDSTVLINLIKHLQLYKLRKNVNIKTMENSMKVWSVYDTNIIYQNYCNLQNNHNFEGKLLPCGVNNYKYHKFIDNILIYNDPRIFELGFRILTESNITHTELINYLGPNISIVKDISDYRSFRYKLGIGEGVQDLLFGVSFPLEINCDYLHGLSFHKGCYIGQELTARTHHTGVIRKRLMPLIFNNINGKNFEYDEKIINDNGNIVGKIRGYVGTVGLGLMRIGETIASKTLFVKGCTLKIVKPQWWPQESPKIGALKINKH</sequence>
<dbReference type="SUPFAM" id="SSF103025">
    <property type="entry name" value="Folate-binding domain"/>
    <property type="match status" value="1"/>
</dbReference>
<comment type="subcellular location">
    <subcellularLocation>
        <location evidence="1">Mitochondrion</location>
    </subcellularLocation>
</comment>
<dbReference type="InterPro" id="IPR027266">
    <property type="entry name" value="TrmE/GcvT-like"/>
</dbReference>
<dbReference type="PANTHER" id="PTHR22602">
    <property type="entry name" value="TRANSFERASE CAF17, MITOCHONDRIAL-RELATED"/>
    <property type="match status" value="1"/>
</dbReference>
<dbReference type="AlphaFoldDB" id="A0AAJ6YMQ9"/>
<dbReference type="Pfam" id="PF25455">
    <property type="entry name" value="Beta-barrel_CAF17_C"/>
    <property type="match status" value="1"/>
</dbReference>
<dbReference type="GeneID" id="105364661"/>
<dbReference type="InterPro" id="IPR017703">
    <property type="entry name" value="YgfZ/GCV_T_CS"/>
</dbReference>
<accession>A0AAJ6YMQ9</accession>
<evidence type="ECO:0000313" key="5">
    <source>
        <dbReference type="Proteomes" id="UP000695007"/>
    </source>
</evidence>
<dbReference type="RefSeq" id="XP_011500947.1">
    <property type="nucleotide sequence ID" value="XM_011502645.1"/>
</dbReference>
<dbReference type="GO" id="GO:0016740">
    <property type="term" value="F:transferase activity"/>
    <property type="evidence" value="ECO:0007669"/>
    <property type="project" value="UniProtKB-KW"/>
</dbReference>
<keyword evidence="2" id="KW-0809">Transit peptide</keyword>
<dbReference type="InterPro" id="IPR045179">
    <property type="entry name" value="YgfZ/GcvT"/>
</dbReference>
<dbReference type="Gene3D" id="3.30.1360.120">
    <property type="entry name" value="Probable tRNA modification gtpase trme, domain 1"/>
    <property type="match status" value="1"/>
</dbReference>
<gene>
    <name evidence="6" type="primary">LOC105364661</name>
</gene>
<keyword evidence="5" id="KW-1185">Reference proteome</keyword>
<reference evidence="6" key="1">
    <citation type="submission" date="2025-08" db="UniProtKB">
        <authorList>
            <consortium name="RefSeq"/>
        </authorList>
    </citation>
    <scope>IDENTIFICATION</scope>
</reference>
<evidence type="ECO:0000256" key="2">
    <source>
        <dbReference type="ARBA" id="ARBA00022946"/>
    </source>
</evidence>
<dbReference type="NCBIfam" id="TIGR03317">
    <property type="entry name" value="ygfZ_signature"/>
    <property type="match status" value="1"/>
</dbReference>